<sequence length="189" mass="21292">MMNNPLILPKSFYLREDVVEIAKDLLGKFLVTNLNGELRKGMIVETEAYSQYDDKACHAYNGKRTKRTETMFLEGGHAYVYLCYGIHHLFNVVTNKADVAEAVLIRAIEPIECCNNNSNGPGKLTKALGINTLHDKSSLIDSSIWIEANEEDKLGDVVASKRIGVDYAGKDANKLWRFYLSESKWVSKK</sequence>
<dbReference type="InterPro" id="IPR003180">
    <property type="entry name" value="MPG"/>
</dbReference>
<keyword evidence="3 5" id="KW-0378">Hydrolase</keyword>
<name>A0ABT3CQ12_9BACT</name>
<dbReference type="RefSeq" id="WP_264136586.1">
    <property type="nucleotide sequence ID" value="NZ_JAOYOD010000001.1"/>
</dbReference>
<dbReference type="CDD" id="cd00540">
    <property type="entry name" value="AAG"/>
    <property type="match status" value="1"/>
</dbReference>
<dbReference type="EMBL" id="JAOYOD010000001">
    <property type="protein sequence ID" value="MCV9385803.1"/>
    <property type="molecule type" value="Genomic_DNA"/>
</dbReference>
<evidence type="ECO:0000256" key="1">
    <source>
        <dbReference type="ARBA" id="ARBA00009232"/>
    </source>
</evidence>
<dbReference type="Proteomes" id="UP001300692">
    <property type="component" value="Unassembled WGS sequence"/>
</dbReference>
<evidence type="ECO:0000313" key="7">
    <source>
        <dbReference type="Proteomes" id="UP001300692"/>
    </source>
</evidence>
<dbReference type="Gene3D" id="3.10.300.10">
    <property type="entry name" value="Methylpurine-DNA glycosylase (MPG)"/>
    <property type="match status" value="1"/>
</dbReference>
<evidence type="ECO:0000256" key="2">
    <source>
        <dbReference type="ARBA" id="ARBA00022763"/>
    </source>
</evidence>
<organism evidence="6 7">
    <name type="scientific">Reichenbachiella ulvae</name>
    <dbReference type="NCBI Taxonomy" id="2980104"/>
    <lineage>
        <taxon>Bacteria</taxon>
        <taxon>Pseudomonadati</taxon>
        <taxon>Bacteroidota</taxon>
        <taxon>Cytophagia</taxon>
        <taxon>Cytophagales</taxon>
        <taxon>Reichenbachiellaceae</taxon>
        <taxon>Reichenbachiella</taxon>
    </lineage>
</organism>
<comment type="caution">
    <text evidence="6">The sequence shown here is derived from an EMBL/GenBank/DDBJ whole genome shotgun (WGS) entry which is preliminary data.</text>
</comment>
<keyword evidence="2 5" id="KW-0227">DNA damage</keyword>
<keyword evidence="7" id="KW-1185">Reference proteome</keyword>
<accession>A0ABT3CQ12</accession>
<evidence type="ECO:0000256" key="4">
    <source>
        <dbReference type="ARBA" id="ARBA00023204"/>
    </source>
</evidence>
<evidence type="ECO:0000256" key="3">
    <source>
        <dbReference type="ARBA" id="ARBA00022801"/>
    </source>
</evidence>
<dbReference type="HAMAP" id="MF_00527">
    <property type="entry name" value="3MGH"/>
    <property type="match status" value="1"/>
</dbReference>
<evidence type="ECO:0000256" key="5">
    <source>
        <dbReference type="HAMAP-Rule" id="MF_00527"/>
    </source>
</evidence>
<dbReference type="NCBIfam" id="TIGR00567">
    <property type="entry name" value="3mg"/>
    <property type="match status" value="1"/>
</dbReference>
<keyword evidence="4 5" id="KW-0234">DNA repair</keyword>
<dbReference type="PANTHER" id="PTHR10429">
    <property type="entry name" value="DNA-3-METHYLADENINE GLYCOSYLASE"/>
    <property type="match status" value="1"/>
</dbReference>
<comment type="similarity">
    <text evidence="1 5">Belongs to the DNA glycosylase MPG family.</text>
</comment>
<dbReference type="EC" id="3.2.2.-" evidence="5"/>
<dbReference type="InterPro" id="IPR011034">
    <property type="entry name" value="Formyl_transferase-like_C_sf"/>
</dbReference>
<proteinExistence type="inferred from homology"/>
<dbReference type="PANTHER" id="PTHR10429:SF0">
    <property type="entry name" value="DNA-3-METHYLADENINE GLYCOSYLASE"/>
    <property type="match status" value="1"/>
</dbReference>
<reference evidence="6 7" key="1">
    <citation type="submission" date="2022-10" db="EMBL/GenBank/DDBJ databases">
        <title>Comparative genomics and taxonomic characterization of three novel marine species of genus Reichenbachiella exhibiting antioxidant and polysaccharide degradation activities.</title>
        <authorList>
            <person name="Muhammad N."/>
            <person name="Lee Y.-J."/>
            <person name="Ko J."/>
            <person name="Kim S.-G."/>
        </authorList>
    </citation>
    <scope>NUCLEOTIDE SEQUENCE [LARGE SCALE GENOMIC DNA]</scope>
    <source>
        <strain evidence="6 7">ABR2-5</strain>
    </source>
</reference>
<dbReference type="InterPro" id="IPR036995">
    <property type="entry name" value="MPG_sf"/>
</dbReference>
<protein>
    <recommendedName>
        <fullName evidence="5">Putative 3-methyladenine DNA glycosylase</fullName>
        <ecNumber evidence="5">3.2.2.-</ecNumber>
    </recommendedName>
</protein>
<gene>
    <name evidence="6" type="ORF">N7U62_03970</name>
</gene>
<dbReference type="Pfam" id="PF02245">
    <property type="entry name" value="Pur_DNA_glyco"/>
    <property type="match status" value="1"/>
</dbReference>
<dbReference type="SUPFAM" id="SSF50486">
    <property type="entry name" value="FMT C-terminal domain-like"/>
    <property type="match status" value="1"/>
</dbReference>
<evidence type="ECO:0000313" key="6">
    <source>
        <dbReference type="EMBL" id="MCV9385803.1"/>
    </source>
</evidence>